<dbReference type="EMBL" id="FUIG01000002">
    <property type="protein sequence ID" value="SJM28034.1"/>
    <property type="molecule type" value="Genomic_DNA"/>
</dbReference>
<reference evidence="2" key="1">
    <citation type="submission" date="2016-12" db="EMBL/GenBank/DDBJ databases">
        <authorList>
            <person name="Brunel B."/>
        </authorList>
    </citation>
    <scope>NUCLEOTIDE SEQUENCE [LARGE SCALE GENOMIC DNA]</scope>
</reference>
<protein>
    <submittedName>
        <fullName evidence="1">Uncharacterized protein</fullName>
    </submittedName>
</protein>
<keyword evidence="2" id="KW-1185">Reference proteome</keyword>
<name>A0A2P9AAA1_9HYPH</name>
<accession>A0A2P9AAA1</accession>
<proteinExistence type="predicted"/>
<sequence>MHRRFGRELRQVSFRALGAARPVGHASAEDAARAAKDSENAWRMAAGREELLSLVVYR</sequence>
<evidence type="ECO:0000313" key="2">
    <source>
        <dbReference type="Proteomes" id="UP000245698"/>
    </source>
</evidence>
<evidence type="ECO:0000313" key="1">
    <source>
        <dbReference type="EMBL" id="SJM28034.1"/>
    </source>
</evidence>
<gene>
    <name evidence="1" type="ORF">BQ8482_100230</name>
</gene>
<dbReference type="AlphaFoldDB" id="A0A2P9AAA1"/>
<dbReference type="Proteomes" id="UP000245698">
    <property type="component" value="Unassembled WGS sequence"/>
</dbReference>
<organism evidence="1 2">
    <name type="scientific">Mesorhizobium delmotii</name>
    <dbReference type="NCBI Taxonomy" id="1631247"/>
    <lineage>
        <taxon>Bacteria</taxon>
        <taxon>Pseudomonadati</taxon>
        <taxon>Pseudomonadota</taxon>
        <taxon>Alphaproteobacteria</taxon>
        <taxon>Hyphomicrobiales</taxon>
        <taxon>Phyllobacteriaceae</taxon>
        <taxon>Mesorhizobium</taxon>
    </lineage>
</organism>